<sequence length="145" mass="15959">LLDLLDCNRVAARSESSSHSNGPWAWKRQTRAVKVAAGCHLFVVFVRRGISRNRVCVKFSGAARCKNAGFPGTAGRKIAATQRRCREGQPHRPAQPDRAPWPRLVVSSERPEAGDAGTRRCTGRRRIHVVVGAVASLPRVRTHYG</sequence>
<proteinExistence type="predicted"/>
<evidence type="ECO:0000256" key="1">
    <source>
        <dbReference type="SAM" id="MobiDB-lite"/>
    </source>
</evidence>
<dbReference type="Proteomes" id="UP000075882">
    <property type="component" value="Unassembled WGS sequence"/>
</dbReference>
<feature type="region of interest" description="Disordered" evidence="1">
    <location>
        <begin position="82"/>
        <end position="101"/>
    </location>
</feature>
<reference evidence="2" key="1">
    <citation type="submission" date="2022-08" db="UniProtKB">
        <authorList>
            <consortium name="EnsemblMetazoa"/>
        </authorList>
    </citation>
    <scope>IDENTIFICATION</scope>
</reference>
<dbReference type="AlphaFoldDB" id="A0A8W7PRY7"/>
<dbReference type="EnsemblMetazoa" id="ACOM036628-RA">
    <property type="protein sequence ID" value="ACOM036628-PA.1"/>
    <property type="gene ID" value="ACOM036628"/>
</dbReference>
<protein>
    <submittedName>
        <fullName evidence="2">Uncharacterized protein</fullName>
    </submittedName>
</protein>
<organism evidence="2">
    <name type="scientific">Anopheles coluzzii</name>
    <name type="common">African malaria mosquito</name>
    <dbReference type="NCBI Taxonomy" id="1518534"/>
    <lineage>
        <taxon>Eukaryota</taxon>
        <taxon>Metazoa</taxon>
        <taxon>Ecdysozoa</taxon>
        <taxon>Arthropoda</taxon>
        <taxon>Hexapoda</taxon>
        <taxon>Insecta</taxon>
        <taxon>Pterygota</taxon>
        <taxon>Neoptera</taxon>
        <taxon>Endopterygota</taxon>
        <taxon>Diptera</taxon>
        <taxon>Nematocera</taxon>
        <taxon>Culicoidea</taxon>
        <taxon>Culicidae</taxon>
        <taxon>Anophelinae</taxon>
        <taxon>Anopheles</taxon>
    </lineage>
</organism>
<accession>A0A8W7PRY7</accession>
<name>A0A8W7PRY7_ANOCL</name>
<evidence type="ECO:0000313" key="2">
    <source>
        <dbReference type="EnsemblMetazoa" id="ACOM036628-PA.1"/>
    </source>
</evidence>